<name>A0A4U9I513_9ENTR</name>
<accession>A0A4U9I513</accession>
<dbReference type="AlphaFoldDB" id="A0A4U9I513"/>
<gene>
    <name evidence="1" type="primary">yehW_3</name>
    <name evidence="1" type="ORF">NCTC13032_05000</name>
</gene>
<protein>
    <submittedName>
        <fullName evidence="1">Osmoprotectant uptake system permease protein yehW</fullName>
    </submittedName>
</protein>
<organism evidence="1 2">
    <name type="scientific">Leclercia adecarboxylata</name>
    <dbReference type="NCBI Taxonomy" id="83655"/>
    <lineage>
        <taxon>Bacteria</taxon>
        <taxon>Pseudomonadati</taxon>
        <taxon>Pseudomonadota</taxon>
        <taxon>Gammaproteobacteria</taxon>
        <taxon>Enterobacterales</taxon>
        <taxon>Enterobacteriaceae</taxon>
        <taxon>Leclercia</taxon>
    </lineage>
</organism>
<reference evidence="1 2" key="1">
    <citation type="submission" date="2019-05" db="EMBL/GenBank/DDBJ databases">
        <authorList>
            <consortium name="Pathogen Informatics"/>
        </authorList>
    </citation>
    <scope>NUCLEOTIDE SEQUENCE [LARGE SCALE GENOMIC DNA]</scope>
    <source>
        <strain evidence="1 2">NCTC13032</strain>
    </source>
</reference>
<sequence length="108" mass="12151">MTWLREPLLWLVLLFVALLVAMPYSAPLFSALFPELPRPVYQQESFVSLTLGPLLAGRDLKPGGDCAGAGAGIAVTRPAGREFRPLVETIARSGRPFRRWRCWRLRCR</sequence>
<evidence type="ECO:0000313" key="1">
    <source>
        <dbReference type="EMBL" id="VTP71830.1"/>
    </source>
</evidence>
<dbReference type="Proteomes" id="UP000310719">
    <property type="component" value="Chromosome"/>
</dbReference>
<evidence type="ECO:0000313" key="2">
    <source>
        <dbReference type="Proteomes" id="UP000310719"/>
    </source>
</evidence>
<dbReference type="EMBL" id="LR590464">
    <property type="protein sequence ID" value="VTP71830.1"/>
    <property type="molecule type" value="Genomic_DNA"/>
</dbReference>
<proteinExistence type="predicted"/>